<keyword evidence="2" id="KW-1185">Reference proteome</keyword>
<accession>B4VVF9</accession>
<dbReference type="EMBL" id="DS989854">
    <property type="protein sequence ID" value="EDX74253.1"/>
    <property type="molecule type" value="Genomic_DNA"/>
</dbReference>
<organism evidence="1 2">
    <name type="scientific">Coleofasciculus chthonoplastes PCC 7420</name>
    <dbReference type="NCBI Taxonomy" id="118168"/>
    <lineage>
        <taxon>Bacteria</taxon>
        <taxon>Bacillati</taxon>
        <taxon>Cyanobacteriota</taxon>
        <taxon>Cyanophyceae</taxon>
        <taxon>Coleofasciculales</taxon>
        <taxon>Coleofasciculaceae</taxon>
        <taxon>Coleofasciculus</taxon>
    </lineage>
</organism>
<proteinExistence type="predicted"/>
<dbReference type="STRING" id="118168.MC7420_4238"/>
<dbReference type="AlphaFoldDB" id="B4VVF9"/>
<dbReference type="HOGENOM" id="CLU_3182403_0_0_3"/>
<sequence>MLLTTVVKAFFDIHLPCYFAQPDSFKFCVDKALALLSPHEGLPLSN</sequence>
<reference evidence="1 2" key="1">
    <citation type="submission" date="2008-07" db="EMBL/GenBank/DDBJ databases">
        <authorList>
            <person name="Tandeau de Marsac N."/>
            <person name="Ferriera S."/>
            <person name="Johnson J."/>
            <person name="Kravitz S."/>
            <person name="Beeson K."/>
            <person name="Sutton G."/>
            <person name="Rogers Y.-H."/>
            <person name="Friedman R."/>
            <person name="Frazier M."/>
            <person name="Venter J.C."/>
        </authorList>
    </citation>
    <scope>NUCLEOTIDE SEQUENCE [LARGE SCALE GENOMIC DNA]</scope>
    <source>
        <strain evidence="1 2">PCC 7420</strain>
    </source>
</reference>
<dbReference type="Proteomes" id="UP000003835">
    <property type="component" value="Unassembled WGS sequence"/>
</dbReference>
<protein>
    <submittedName>
        <fullName evidence="1">Uncharacterized protein</fullName>
    </submittedName>
</protein>
<evidence type="ECO:0000313" key="2">
    <source>
        <dbReference type="Proteomes" id="UP000003835"/>
    </source>
</evidence>
<gene>
    <name evidence="1" type="ORF">MC7420_4238</name>
</gene>
<name>B4VVF9_9CYAN</name>
<evidence type="ECO:0000313" key="1">
    <source>
        <dbReference type="EMBL" id="EDX74253.1"/>
    </source>
</evidence>